<dbReference type="Pfam" id="PF00005">
    <property type="entry name" value="ABC_tran"/>
    <property type="match status" value="2"/>
</dbReference>
<dbReference type="Pfam" id="PF12848">
    <property type="entry name" value="ABC_tran_Xtn"/>
    <property type="match status" value="1"/>
</dbReference>
<dbReference type="InterPro" id="IPR050611">
    <property type="entry name" value="ABCF"/>
</dbReference>
<dbReference type="PANTHER" id="PTHR19211:SF117">
    <property type="entry name" value="ATP-BINDING CASSETTE SUB-FAMILY F MEMBER 3"/>
    <property type="match status" value="1"/>
</dbReference>
<evidence type="ECO:0000256" key="2">
    <source>
        <dbReference type="ARBA" id="ARBA00022737"/>
    </source>
</evidence>
<evidence type="ECO:0000313" key="8">
    <source>
        <dbReference type="EMBL" id="LAB65953.1"/>
    </source>
</evidence>
<accession>A0A2P2HVZ2</accession>
<dbReference type="AlphaFoldDB" id="A0A2P2HVZ2"/>
<evidence type="ECO:0000259" key="7">
    <source>
        <dbReference type="PROSITE" id="PS50893"/>
    </source>
</evidence>
<organism evidence="8">
    <name type="scientific">Hirondellea gigas</name>
    <dbReference type="NCBI Taxonomy" id="1518452"/>
    <lineage>
        <taxon>Eukaryota</taxon>
        <taxon>Metazoa</taxon>
        <taxon>Ecdysozoa</taxon>
        <taxon>Arthropoda</taxon>
        <taxon>Crustacea</taxon>
        <taxon>Multicrustacea</taxon>
        <taxon>Malacostraca</taxon>
        <taxon>Eumalacostraca</taxon>
        <taxon>Peracarida</taxon>
        <taxon>Amphipoda</taxon>
        <taxon>Amphilochidea</taxon>
        <taxon>Lysianassida</taxon>
        <taxon>Lysianassidira</taxon>
        <taxon>Lysianassoidea</taxon>
        <taxon>Lysianassidae</taxon>
        <taxon>Hirondellea</taxon>
    </lineage>
</organism>
<keyword evidence="6" id="KW-0175">Coiled coil</keyword>
<dbReference type="InterPro" id="IPR027417">
    <property type="entry name" value="P-loop_NTPase"/>
</dbReference>
<evidence type="ECO:0000256" key="6">
    <source>
        <dbReference type="SAM" id="Coils"/>
    </source>
</evidence>
<dbReference type="Gene3D" id="3.40.50.300">
    <property type="entry name" value="P-loop containing nucleotide triphosphate hydrolases"/>
    <property type="match status" value="2"/>
</dbReference>
<feature type="domain" description="ABC transporter" evidence="7">
    <location>
        <begin position="497"/>
        <end position="713"/>
    </location>
</feature>
<dbReference type="FunFam" id="3.40.50.300:FF:000104">
    <property type="entry name" value="ATP-binding cassette sub-family F member 3"/>
    <property type="match status" value="1"/>
</dbReference>
<dbReference type="PROSITE" id="PS00211">
    <property type="entry name" value="ABC_TRANSPORTER_1"/>
    <property type="match status" value="2"/>
</dbReference>
<dbReference type="InterPro" id="IPR003593">
    <property type="entry name" value="AAA+_ATPase"/>
</dbReference>
<dbReference type="SUPFAM" id="SSF52540">
    <property type="entry name" value="P-loop containing nucleoside triphosphate hydrolases"/>
    <property type="match status" value="2"/>
</dbReference>
<reference evidence="8" key="2">
    <citation type="journal article" date="2018" name="Biosci. Biotechnol. Biochem.">
        <title>Polysaccharide hydrolase of the hadal zone amphipods Hirondellea gigas.</title>
        <authorList>
            <person name="Kobayashi H."/>
            <person name="Nagahama T."/>
            <person name="Arai W."/>
            <person name="Sasagawa Y."/>
            <person name="Umeda M."/>
            <person name="Hayashi T."/>
            <person name="Nikaido I."/>
            <person name="Watanabe H."/>
            <person name="Oguri K."/>
            <person name="Kitazato H."/>
            <person name="Fujioka K."/>
            <person name="Kido Y."/>
            <person name="Takami H."/>
        </authorList>
    </citation>
    <scope>NUCLEOTIDE SEQUENCE</scope>
    <source>
        <tissue evidence="8">Whole body</tissue>
    </source>
</reference>
<keyword evidence="5" id="KW-0007">Acetylation</keyword>
<evidence type="ECO:0000313" key="9">
    <source>
        <dbReference type="EMBL" id="LAC20097.1"/>
    </source>
</evidence>
<evidence type="ECO:0000256" key="3">
    <source>
        <dbReference type="ARBA" id="ARBA00022741"/>
    </source>
</evidence>
<dbReference type="PROSITE" id="PS50893">
    <property type="entry name" value="ABC_TRANSPORTER_2"/>
    <property type="match status" value="2"/>
</dbReference>
<dbReference type="SMART" id="SM00382">
    <property type="entry name" value="AAA"/>
    <property type="match status" value="2"/>
</dbReference>
<dbReference type="PANTHER" id="PTHR19211">
    <property type="entry name" value="ATP-BINDING TRANSPORT PROTEIN-RELATED"/>
    <property type="match status" value="1"/>
</dbReference>
<reference evidence="9" key="1">
    <citation type="submission" date="2017-11" db="EMBL/GenBank/DDBJ databases">
        <title>The sensing device of the deep-sea amphipod.</title>
        <authorList>
            <person name="Kobayashi H."/>
            <person name="Nagahama T."/>
            <person name="Arai W."/>
            <person name="Sasagawa Y."/>
            <person name="Umeda M."/>
            <person name="Hayashi T."/>
            <person name="Nikaido I."/>
            <person name="Watanabe H."/>
            <person name="Oguri K."/>
            <person name="Kitazato H."/>
            <person name="Fujioka K."/>
            <person name="Kido Y."/>
            <person name="Takami H."/>
        </authorList>
    </citation>
    <scope>NUCLEOTIDE SEQUENCE</scope>
    <source>
        <tissue evidence="9">Whole body</tissue>
    </source>
</reference>
<evidence type="ECO:0000256" key="4">
    <source>
        <dbReference type="ARBA" id="ARBA00022840"/>
    </source>
</evidence>
<feature type="domain" description="ABC transporter" evidence="7">
    <location>
        <begin position="184"/>
        <end position="431"/>
    </location>
</feature>
<dbReference type="GO" id="GO:0005524">
    <property type="term" value="F:ATP binding"/>
    <property type="evidence" value="ECO:0007669"/>
    <property type="project" value="UniProtKB-KW"/>
</dbReference>
<evidence type="ECO:0000256" key="1">
    <source>
        <dbReference type="ARBA" id="ARBA00011054"/>
    </source>
</evidence>
<dbReference type="CDD" id="cd03221">
    <property type="entry name" value="ABCF_EF-3"/>
    <property type="match status" value="2"/>
</dbReference>
<keyword evidence="3" id="KW-0547">Nucleotide-binding</keyword>
<dbReference type="FunFam" id="3.40.50.300:FF:001438">
    <property type="entry name" value="ATP-binding cassette sub-family F member 3"/>
    <property type="match status" value="1"/>
</dbReference>
<dbReference type="GO" id="GO:0016887">
    <property type="term" value="F:ATP hydrolysis activity"/>
    <property type="evidence" value="ECO:0007669"/>
    <property type="project" value="InterPro"/>
</dbReference>
<dbReference type="InterPro" id="IPR017871">
    <property type="entry name" value="ABC_transporter-like_CS"/>
</dbReference>
<dbReference type="InterPro" id="IPR032781">
    <property type="entry name" value="ABC_tran_Xtn"/>
</dbReference>
<keyword evidence="2" id="KW-0677">Repeat</keyword>
<comment type="similarity">
    <text evidence="1">Belongs to the ABC transporter superfamily. ABCF family. EF3 subfamily.</text>
</comment>
<dbReference type="Pfam" id="PF26051">
    <property type="entry name" value="PWI_ABCF3"/>
    <property type="match status" value="1"/>
</dbReference>
<name>A0A2P2HVZ2_9CRUS</name>
<evidence type="ECO:0000256" key="5">
    <source>
        <dbReference type="ARBA" id="ARBA00022990"/>
    </source>
</evidence>
<dbReference type="InterPro" id="IPR003439">
    <property type="entry name" value="ABC_transporter-like_ATP-bd"/>
</dbReference>
<dbReference type="EMBL" id="IACF01000146">
    <property type="protein sequence ID" value="LAB65953.1"/>
    <property type="molecule type" value="mRNA"/>
</dbReference>
<sequence length="714" mass="79640">MTGTHGIAIRKKFPGIDEEIFQYVEGVLKNLEDFSDGDELHDAIGGILIESVGSDRDHEIRELCNQLMSSSCGASGRRTSNSTNGLLSNTLLAAPVQLSQMAETQEQQEEVIKSVWITERDDTMKVDQKKLEKAEAKLREKKEKRGTERKAPPAIVNTMATATQVVSKKDRALDAKGGSNTKDIRIENFDVAFGDRVLIQNSTISLAFGRRYALIGRNGLGKTTLLRMIAARVLRIPAHITVLHVEQEVSADDTTALLSVLECDEIRHRLLKEEKDVQQQVAAGSGVLGLSDRLSEIYTELQAIEADKAPAKASVILAGLGFSAEMQAQATKKFSGGWRMRIALARALFSQPDLLLLDEPTNMLDLKAIIWLETYLVTWATTLLLVSHDRHFLDAVPTDVLHLHSKAIISYKGNYENFLNTRMERQKNQQREYDSQMQLRAHVQEFIDKFRFNAKRASLVQSKIKMLEKLPILEPVEKETAVVFHFPEVDKLNAPILQLDEVSFRYGPDSPILFQNVDLSTTMTSRTCIVGDNGAGKTTLLKILLGDLAPTKGNRFCNRQLRIGYFSQHHVDQLDLRLSSVGLLQERFSGKPVEEYRRQLGRFGVSGDLALQQLASLSGGQKSRVAFSAMAAASPNFLILDEPTNHLDIETIEALGDAIRRYKGGVVLVSHDERLIRQICTELWVCGNNTVRCIEGGFDAYRKLVETEIQTTPS</sequence>
<dbReference type="EMBL" id="IACT01000711">
    <property type="protein sequence ID" value="LAC20097.1"/>
    <property type="molecule type" value="mRNA"/>
</dbReference>
<dbReference type="InterPro" id="IPR058770">
    <property type="entry name" value="PWI_ABCF3"/>
</dbReference>
<proteinExistence type="evidence at transcript level"/>
<feature type="coiled-coil region" evidence="6">
    <location>
        <begin position="124"/>
        <end position="151"/>
    </location>
</feature>
<protein>
    <submittedName>
        <fullName evidence="8">ATP-binding cassette sub-family F member 3-like</fullName>
    </submittedName>
</protein>
<keyword evidence="4 8" id="KW-0067">ATP-binding</keyword>